<keyword evidence="8" id="KW-0067">ATP-binding</keyword>
<comment type="catalytic activity">
    <reaction evidence="1">
        <text>ATP + protein L-histidine = ADP + protein N-phospho-L-histidine.</text>
        <dbReference type="EC" id="2.7.13.3"/>
    </reaction>
</comment>
<dbReference type="SUPFAM" id="SSF53850">
    <property type="entry name" value="Periplasmic binding protein-like II"/>
    <property type="match status" value="1"/>
</dbReference>
<evidence type="ECO:0000256" key="7">
    <source>
        <dbReference type="ARBA" id="ARBA00022741"/>
    </source>
</evidence>
<feature type="domain" description="Histidine kinase" evidence="15">
    <location>
        <begin position="919"/>
        <end position="1140"/>
    </location>
</feature>
<evidence type="ECO:0000256" key="8">
    <source>
        <dbReference type="ARBA" id="ARBA00022840"/>
    </source>
</evidence>
<dbReference type="Gene3D" id="3.40.190.10">
    <property type="entry name" value="Periplasmic binding protein-like II"/>
    <property type="match status" value="2"/>
</dbReference>
<feature type="domain" description="PAS" evidence="17">
    <location>
        <begin position="774"/>
        <end position="826"/>
    </location>
</feature>
<dbReference type="InterPro" id="IPR001789">
    <property type="entry name" value="Sig_transdc_resp-reg_receiver"/>
</dbReference>
<feature type="transmembrane region" description="Helical" evidence="14">
    <location>
        <begin position="252"/>
        <end position="271"/>
    </location>
</feature>
<feature type="modified residue" description="Phosphohistidine" evidence="12">
    <location>
        <position position="1499"/>
    </location>
</feature>
<evidence type="ECO:0000256" key="14">
    <source>
        <dbReference type="SAM" id="Phobius"/>
    </source>
</evidence>
<feature type="modified residue" description="4-aspartylphosphate" evidence="13">
    <location>
        <position position="1352"/>
    </location>
</feature>
<dbReference type="SMART" id="SM00091">
    <property type="entry name" value="PAS"/>
    <property type="match status" value="2"/>
</dbReference>
<dbReference type="PANTHER" id="PTHR45339:SF1">
    <property type="entry name" value="HYBRID SIGNAL TRANSDUCTION HISTIDINE KINASE J"/>
    <property type="match status" value="1"/>
</dbReference>
<dbReference type="Gene3D" id="3.30.565.10">
    <property type="entry name" value="Histidine kinase-like ATPase, C-terminal domain"/>
    <property type="match status" value="1"/>
</dbReference>
<evidence type="ECO:0000259" key="17">
    <source>
        <dbReference type="PROSITE" id="PS50112"/>
    </source>
</evidence>
<dbReference type="SUPFAM" id="SSF55874">
    <property type="entry name" value="ATPase domain of HSP90 chaperone/DNA topoisomerase II/histidine kinase"/>
    <property type="match status" value="1"/>
</dbReference>
<evidence type="ECO:0000256" key="11">
    <source>
        <dbReference type="ARBA" id="ARBA00023136"/>
    </source>
</evidence>
<dbReference type="SMART" id="SM00388">
    <property type="entry name" value="HisKA"/>
    <property type="match status" value="1"/>
</dbReference>
<dbReference type="InterPro" id="IPR036890">
    <property type="entry name" value="HATPase_C_sf"/>
</dbReference>
<evidence type="ECO:0000313" key="19">
    <source>
        <dbReference type="EMBL" id="GLS90583.1"/>
    </source>
</evidence>
<dbReference type="Pfam" id="PF00072">
    <property type="entry name" value="Response_reg"/>
    <property type="match status" value="2"/>
</dbReference>
<dbReference type="Gene3D" id="3.40.50.2300">
    <property type="match status" value="2"/>
</dbReference>
<gene>
    <name evidence="19" type="ORF">GCM10007916_16500</name>
</gene>
<dbReference type="InterPro" id="IPR003594">
    <property type="entry name" value="HATPase_dom"/>
</dbReference>
<comment type="subcellular location">
    <subcellularLocation>
        <location evidence="2">Cell membrane</location>
        <topology evidence="2">Multi-pass membrane protein</topology>
    </subcellularLocation>
</comment>
<evidence type="ECO:0000313" key="20">
    <source>
        <dbReference type="Proteomes" id="UP001157353"/>
    </source>
</evidence>
<evidence type="ECO:0000256" key="2">
    <source>
        <dbReference type="ARBA" id="ARBA00004651"/>
    </source>
</evidence>
<dbReference type="SUPFAM" id="SSF52172">
    <property type="entry name" value="CheY-like"/>
    <property type="match status" value="2"/>
</dbReference>
<dbReference type="InterPro" id="IPR000014">
    <property type="entry name" value="PAS"/>
</dbReference>
<dbReference type="CDD" id="cd00130">
    <property type="entry name" value="PAS"/>
    <property type="match status" value="2"/>
</dbReference>
<dbReference type="SMART" id="SM00387">
    <property type="entry name" value="HATPase_c"/>
    <property type="match status" value="1"/>
</dbReference>
<dbReference type="PROSITE" id="PS50110">
    <property type="entry name" value="RESPONSE_REGULATORY"/>
    <property type="match status" value="2"/>
</dbReference>
<dbReference type="CDD" id="cd00156">
    <property type="entry name" value="REC"/>
    <property type="match status" value="1"/>
</dbReference>
<keyword evidence="6 14" id="KW-0812">Transmembrane</keyword>
<keyword evidence="5 13" id="KW-0597">Phosphoprotein</keyword>
<dbReference type="CDD" id="cd17546">
    <property type="entry name" value="REC_hyHK_CKI1_RcsC-like"/>
    <property type="match status" value="1"/>
</dbReference>
<feature type="domain" description="Response regulatory" evidence="16">
    <location>
        <begin position="1303"/>
        <end position="1417"/>
    </location>
</feature>
<dbReference type="Pfam" id="PF00512">
    <property type="entry name" value="HisKA"/>
    <property type="match status" value="1"/>
</dbReference>
<dbReference type="PROSITE" id="PS50894">
    <property type="entry name" value="HPT"/>
    <property type="match status" value="1"/>
</dbReference>
<dbReference type="InterPro" id="IPR013767">
    <property type="entry name" value="PAS_fold"/>
</dbReference>
<dbReference type="InterPro" id="IPR003661">
    <property type="entry name" value="HisK_dim/P_dom"/>
</dbReference>
<evidence type="ECO:0000256" key="12">
    <source>
        <dbReference type="PROSITE-ProRule" id="PRU00110"/>
    </source>
</evidence>
<keyword evidence="20" id="KW-1185">Reference proteome</keyword>
<dbReference type="NCBIfam" id="TIGR00229">
    <property type="entry name" value="sensory_box"/>
    <property type="match status" value="2"/>
</dbReference>
<feature type="domain" description="PAS" evidence="17">
    <location>
        <begin position="650"/>
        <end position="693"/>
    </location>
</feature>
<feature type="domain" description="Response regulatory" evidence="16">
    <location>
        <begin position="1161"/>
        <end position="1278"/>
    </location>
</feature>
<dbReference type="PROSITE" id="PS50109">
    <property type="entry name" value="HIS_KIN"/>
    <property type="match status" value="1"/>
</dbReference>
<feature type="domain" description="HPt" evidence="18">
    <location>
        <begin position="1460"/>
        <end position="1554"/>
    </location>
</feature>
<keyword evidence="10" id="KW-0902">Two-component regulatory system</keyword>
<dbReference type="InterPro" id="IPR036097">
    <property type="entry name" value="HisK_dim/P_sf"/>
</dbReference>
<dbReference type="InterPro" id="IPR008207">
    <property type="entry name" value="Sig_transdc_His_kin_Hpt_dom"/>
</dbReference>
<dbReference type="InterPro" id="IPR004358">
    <property type="entry name" value="Sig_transdc_His_kin-like_C"/>
</dbReference>
<dbReference type="CDD" id="cd00082">
    <property type="entry name" value="HisKA"/>
    <property type="match status" value="1"/>
</dbReference>
<comment type="caution">
    <text evidence="19">The sequence shown here is derived from an EMBL/GenBank/DDBJ whole genome shotgun (WGS) entry which is preliminary data.</text>
</comment>
<dbReference type="Gene3D" id="1.10.287.130">
    <property type="match status" value="1"/>
</dbReference>
<dbReference type="InterPro" id="IPR001638">
    <property type="entry name" value="Solute-binding_3/MltF_N"/>
</dbReference>
<dbReference type="Pfam" id="PF00989">
    <property type="entry name" value="PAS"/>
    <property type="match status" value="1"/>
</dbReference>
<dbReference type="Pfam" id="PF00497">
    <property type="entry name" value="SBP_bac_3"/>
    <property type="match status" value="1"/>
</dbReference>
<dbReference type="SMART" id="SM00062">
    <property type="entry name" value="PBPb"/>
    <property type="match status" value="1"/>
</dbReference>
<dbReference type="SMART" id="SM00448">
    <property type="entry name" value="REC"/>
    <property type="match status" value="2"/>
</dbReference>
<evidence type="ECO:0000256" key="1">
    <source>
        <dbReference type="ARBA" id="ARBA00000085"/>
    </source>
</evidence>
<dbReference type="Gene3D" id="1.20.120.160">
    <property type="entry name" value="HPT domain"/>
    <property type="match status" value="1"/>
</dbReference>
<keyword evidence="9 14" id="KW-1133">Transmembrane helix</keyword>
<dbReference type="InterPro" id="IPR036641">
    <property type="entry name" value="HPT_dom_sf"/>
</dbReference>
<sequence length="1646" mass="184397">MQAIELPKESLKWANENPIATVAIEDDFPPFDYVDENGAPTGIGHLVRNKLSAVLPINLQVTSKGAFALQMDKLLGKKVDMISICAATDGRQGDMLFSNPFVSLTPIIVTDNKSNYQAIKDIPFNARIAVPIGYATIDAAVQVFGKGNIIEVENTLIALEMVNSGRAEGAVTYLAAKEYLVEKYAFDNLQALSMSGVKPIPLGFCVDKDKPHLVALINTAIDEIGRDYFNHMRAEWMASLSKPEPQKIYESFSLGKTITFSILAIILLVLLMHRCVECFTKIFETLRFKFLYFSVLILIFVIVCTGLEYYFDKFKHRIVEDQKESFEISQGIIQKSLDNWYLPRLQDLKETVISPYFKTTVGQFIDAHKSNEQEQKKRFANKLKLFLFDQPNLVEKNREYEIISPNAQVWFSSRIRADKESTIKKHYPALFARALTGQSVFIPAINITGTELPVVFILEPIIADNGDVIALLSASFNATNSFSALFNNIRLGETVESYGVDQEGYLLSESRFIGELHKDGALPFGQSTILTMSVADVENNPVAYDVKFKRSGKNLTGYSDYMGSTVVGQWIWLDQFDFMLVSEINIEEMYFEYNVLRNILFIALVLSVTLITIISLFMMIIAHRANQISRSSQEKLEEMVSNRTQALRMSLKTNSLIVDSVADGILGLDEQGQIVFFNQSAERILGYKENNVLLMPYQDVLYRCVVNAHHQLEQQAQIKHCLETEENLLIAQGYFCHATGSDVPVSFSVSLVSGQNSPFKAIITFQDISQRLLESERTKEMLASLPVVIYLINKSQEIVSTNVAGEKILGYSKEELIGKPLSFFVPVERKEEHNENMNRFFMSPKPVHIGSDGRVTVQKKSGEIIEVEVILSPLKLNGEEMIMLSGTDITEANRAKKLLLDAKQLADDASRSKSDFLANMSHEIRTPMNAIIGMSMLALQGKLALKERNYVSKVHTAATNLLGIINDILDFSKIESGKLELDNQPFSMAELLDNFSTVVGLKTQQKGVDLLFNIKYDVPLFFNADLLRLNQVLINLGSNAIKFTDHGEIILNISIAETEGDRIKLLFSVKDSGIGIKPDQLKTLFLAFSQADASTTRKYGGTGLGLSISKRLVTLMEGDIWAESTDGQGSEFFFTTWLRRDNEAKSKQILSIAYQRLAGKRLLIVDDSVTTLNILTEVVEGFGCEVLSAVSAEQALLLTGIKSHFDFALIDWHMHDMNGLQLCERLQKMPDVSIDHYILISAYEKELIQESSYHDHVDSLLSKPITPQRLQQALQSSLGYPPESDISLQKTMNSPHRKLTGAHLLLVEDNELNQELATVLLEAEGAILSHAANGEIAVNMVRKNRYDGILMDIQMPVMDGYQATKLIREFNPRIPILAMTAGAMVGEKDKVVAAGMDDYISKPIDVATMFSVITKWVKVNHDIVKVESKVKGAVIAQPDNLYRSFSLINQHAGLAVCNENEALYIKILTKFELLNRSFSDNFNQYLQQELWQELTRLVHSLKGEAGNIGAQSLGYLLNELELACIHPEHRGNIQLLFDKAMGEFFIVNTEIRAMLDVLAEQSKMVVQKTVQSELLTESELISKLDDLQHLIDGFDTSAQLLAVDLVENITNEAFKGQLQHLIVHLESFDFDSANQILSQIKTDCIK</sequence>
<keyword evidence="7" id="KW-0547">Nucleotide-binding</keyword>
<keyword evidence="11 14" id="KW-0472">Membrane</keyword>
<evidence type="ECO:0000256" key="5">
    <source>
        <dbReference type="ARBA" id="ARBA00022553"/>
    </source>
</evidence>
<dbReference type="CDD" id="cd16922">
    <property type="entry name" value="HATPase_EvgS-ArcB-TorS-like"/>
    <property type="match status" value="1"/>
</dbReference>
<dbReference type="PANTHER" id="PTHR45339">
    <property type="entry name" value="HYBRID SIGNAL TRANSDUCTION HISTIDINE KINASE J"/>
    <property type="match status" value="1"/>
</dbReference>
<evidence type="ECO:0000259" key="16">
    <source>
        <dbReference type="PROSITE" id="PS50110"/>
    </source>
</evidence>
<evidence type="ECO:0000256" key="6">
    <source>
        <dbReference type="ARBA" id="ARBA00022692"/>
    </source>
</evidence>
<feature type="modified residue" description="4-aspartylphosphate" evidence="13">
    <location>
        <position position="1211"/>
    </location>
</feature>
<dbReference type="Pfam" id="PF13426">
    <property type="entry name" value="PAS_9"/>
    <property type="match status" value="1"/>
</dbReference>
<dbReference type="EMBL" id="BSPQ01000004">
    <property type="protein sequence ID" value="GLS90583.1"/>
    <property type="molecule type" value="Genomic_DNA"/>
</dbReference>
<dbReference type="PRINTS" id="PR00344">
    <property type="entry name" value="BCTRLSENSOR"/>
</dbReference>
<protein>
    <recommendedName>
        <fullName evidence="3">histidine kinase</fullName>
        <ecNumber evidence="3">2.7.13.3</ecNumber>
    </recommendedName>
</protein>
<evidence type="ECO:0000259" key="15">
    <source>
        <dbReference type="PROSITE" id="PS50109"/>
    </source>
</evidence>
<evidence type="ECO:0000259" key="18">
    <source>
        <dbReference type="PROSITE" id="PS50894"/>
    </source>
</evidence>
<evidence type="ECO:0000256" key="4">
    <source>
        <dbReference type="ARBA" id="ARBA00022475"/>
    </source>
</evidence>
<dbReference type="CDD" id="cd01007">
    <property type="entry name" value="PBP2_BvgS_HisK_like"/>
    <property type="match status" value="1"/>
</dbReference>
<dbReference type="Gene3D" id="3.30.450.20">
    <property type="entry name" value="PAS domain"/>
    <property type="match status" value="2"/>
</dbReference>
<keyword evidence="4" id="KW-1003">Cell membrane</keyword>
<evidence type="ECO:0000256" key="10">
    <source>
        <dbReference type="ARBA" id="ARBA00023012"/>
    </source>
</evidence>
<proteinExistence type="predicted"/>
<feature type="transmembrane region" description="Helical" evidence="14">
    <location>
        <begin position="291"/>
        <end position="311"/>
    </location>
</feature>
<dbReference type="SUPFAM" id="SSF47384">
    <property type="entry name" value="Homodimeric domain of signal transducing histidine kinase"/>
    <property type="match status" value="1"/>
</dbReference>
<reference evidence="20" key="1">
    <citation type="journal article" date="2019" name="Int. J. Syst. Evol. Microbiol.">
        <title>The Global Catalogue of Microorganisms (GCM) 10K type strain sequencing project: providing services to taxonomists for standard genome sequencing and annotation.</title>
        <authorList>
            <consortium name="The Broad Institute Genomics Platform"/>
            <consortium name="The Broad Institute Genome Sequencing Center for Infectious Disease"/>
            <person name="Wu L."/>
            <person name="Ma J."/>
        </authorList>
    </citation>
    <scope>NUCLEOTIDE SEQUENCE [LARGE SCALE GENOMIC DNA]</scope>
    <source>
        <strain evidence="20">NBRC 103166</strain>
    </source>
</reference>
<dbReference type="InterPro" id="IPR011006">
    <property type="entry name" value="CheY-like_superfamily"/>
</dbReference>
<dbReference type="PROSITE" id="PS50112">
    <property type="entry name" value="PAS"/>
    <property type="match status" value="2"/>
</dbReference>
<name>A0ABQ6E0C4_9GAMM</name>
<dbReference type="InterPro" id="IPR005467">
    <property type="entry name" value="His_kinase_dom"/>
</dbReference>
<feature type="transmembrane region" description="Helical" evidence="14">
    <location>
        <begin position="599"/>
        <end position="622"/>
    </location>
</feature>
<evidence type="ECO:0000256" key="13">
    <source>
        <dbReference type="PROSITE-ProRule" id="PRU00169"/>
    </source>
</evidence>
<organism evidence="19 20">
    <name type="scientific">Psychromonas marina</name>
    <dbReference type="NCBI Taxonomy" id="88364"/>
    <lineage>
        <taxon>Bacteria</taxon>
        <taxon>Pseudomonadati</taxon>
        <taxon>Pseudomonadota</taxon>
        <taxon>Gammaproteobacteria</taxon>
        <taxon>Alteromonadales</taxon>
        <taxon>Psychromonadaceae</taxon>
        <taxon>Psychromonas</taxon>
    </lineage>
</organism>
<accession>A0ABQ6E0C4</accession>
<dbReference type="InterPro" id="IPR035965">
    <property type="entry name" value="PAS-like_dom_sf"/>
</dbReference>
<dbReference type="Proteomes" id="UP001157353">
    <property type="component" value="Unassembled WGS sequence"/>
</dbReference>
<evidence type="ECO:0000256" key="3">
    <source>
        <dbReference type="ARBA" id="ARBA00012438"/>
    </source>
</evidence>
<evidence type="ECO:0000256" key="9">
    <source>
        <dbReference type="ARBA" id="ARBA00022989"/>
    </source>
</evidence>
<dbReference type="EC" id="2.7.13.3" evidence="3"/>
<dbReference type="SUPFAM" id="SSF55785">
    <property type="entry name" value="PYP-like sensor domain (PAS domain)"/>
    <property type="match status" value="2"/>
</dbReference>
<dbReference type="Pfam" id="PF02518">
    <property type="entry name" value="HATPase_c"/>
    <property type="match status" value="1"/>
</dbReference>
<dbReference type="SUPFAM" id="SSF47226">
    <property type="entry name" value="Histidine-containing phosphotransfer domain, HPT domain"/>
    <property type="match status" value="1"/>
</dbReference>
<dbReference type="Pfam" id="PF01627">
    <property type="entry name" value="Hpt"/>
    <property type="match status" value="1"/>
</dbReference>